<evidence type="ECO:0000313" key="3">
    <source>
        <dbReference type="Proteomes" id="UP000730161"/>
    </source>
</evidence>
<evidence type="ECO:0000256" key="1">
    <source>
        <dbReference type="ARBA" id="ARBA00022649"/>
    </source>
</evidence>
<dbReference type="InterPro" id="IPR035093">
    <property type="entry name" value="RelE/ParE_toxin_dom_sf"/>
</dbReference>
<dbReference type="SUPFAM" id="SSF143011">
    <property type="entry name" value="RelE-like"/>
    <property type="match status" value="1"/>
</dbReference>
<keyword evidence="1" id="KW-1277">Toxin-antitoxin system</keyword>
<keyword evidence="3" id="KW-1185">Reference proteome</keyword>
<dbReference type="Pfam" id="PF05016">
    <property type="entry name" value="ParE_toxin"/>
    <property type="match status" value="1"/>
</dbReference>
<comment type="caution">
    <text evidence="2">The sequence shown here is derived from an EMBL/GenBank/DDBJ whole genome shotgun (WGS) entry which is preliminary data.</text>
</comment>
<dbReference type="OrthoDB" id="97626at2157"/>
<dbReference type="InterPro" id="IPR007712">
    <property type="entry name" value="RelE/ParE_toxin"/>
</dbReference>
<name>A0A8J8B3U7_9EURY</name>
<sequence>MIWRVLFTPKAERDLKRLPMSEEQRIKDELTALAEESYPRLHIKKLKGHQSIPIYSYRIGRFRIILTIEDDVMVIFVIEIGDRSTVYRKY</sequence>
<dbReference type="PANTHER" id="PTHR35601:SF1">
    <property type="entry name" value="TOXIN RELE"/>
    <property type="match status" value="1"/>
</dbReference>
<dbReference type="EMBL" id="JWHL01000001">
    <property type="protein sequence ID" value="MBR1368006.1"/>
    <property type="molecule type" value="Genomic_DNA"/>
</dbReference>
<organism evidence="2 3">
    <name type="scientific">Methanocalculus chunghsingensis</name>
    <dbReference type="NCBI Taxonomy" id="156457"/>
    <lineage>
        <taxon>Archaea</taxon>
        <taxon>Methanobacteriati</taxon>
        <taxon>Methanobacteriota</taxon>
        <taxon>Stenosarchaea group</taxon>
        <taxon>Methanomicrobia</taxon>
        <taxon>Methanomicrobiales</taxon>
        <taxon>Methanocalculaceae</taxon>
        <taxon>Methanocalculus</taxon>
    </lineage>
</organism>
<dbReference type="Proteomes" id="UP000730161">
    <property type="component" value="Unassembled WGS sequence"/>
</dbReference>
<evidence type="ECO:0000313" key="2">
    <source>
        <dbReference type="EMBL" id="MBR1368006.1"/>
    </source>
</evidence>
<accession>A0A8J8B3U7</accession>
<dbReference type="Gene3D" id="3.30.2310.20">
    <property type="entry name" value="RelE-like"/>
    <property type="match status" value="1"/>
</dbReference>
<reference evidence="2" key="1">
    <citation type="submission" date="2014-12" db="EMBL/GenBank/DDBJ databases">
        <authorList>
            <person name="Huang H.-H."/>
            <person name="Chen S.-C."/>
            <person name="Lai M.-C."/>
        </authorList>
    </citation>
    <scope>NUCLEOTIDE SEQUENCE</scope>
    <source>
        <strain evidence="2">K1F9705b</strain>
    </source>
</reference>
<gene>
    <name evidence="2" type="ORF">RJ53_00255</name>
</gene>
<proteinExistence type="predicted"/>
<protein>
    <submittedName>
        <fullName evidence="2">Plasmid stabilization protein</fullName>
    </submittedName>
</protein>
<dbReference type="PANTHER" id="PTHR35601">
    <property type="entry name" value="TOXIN RELE"/>
    <property type="match status" value="1"/>
</dbReference>
<dbReference type="AlphaFoldDB" id="A0A8J8B3U7"/>